<name>A0ABD6MWE9_9PSED</name>
<proteinExistence type="predicted"/>
<comment type="caution">
    <text evidence="1">The sequence shown here is derived from an EMBL/GenBank/DDBJ whole genome shotgun (WGS) entry which is preliminary data.</text>
</comment>
<gene>
    <name evidence="1" type="ORF">DM819_08380</name>
</gene>
<dbReference type="Proteomes" id="UP000704738">
    <property type="component" value="Unassembled WGS sequence"/>
</dbReference>
<protein>
    <recommendedName>
        <fullName evidence="3">NACHT domain-containing protein</fullName>
    </recommendedName>
</protein>
<dbReference type="EMBL" id="QJRE01000098">
    <property type="protein sequence ID" value="NWL45876.1"/>
    <property type="molecule type" value="Genomic_DNA"/>
</dbReference>
<evidence type="ECO:0000313" key="1">
    <source>
        <dbReference type="EMBL" id="NWL45876.1"/>
    </source>
</evidence>
<evidence type="ECO:0000313" key="2">
    <source>
        <dbReference type="Proteomes" id="UP000704738"/>
    </source>
</evidence>
<evidence type="ECO:0008006" key="3">
    <source>
        <dbReference type="Google" id="ProtNLM"/>
    </source>
</evidence>
<reference evidence="1 2" key="1">
    <citation type="submission" date="2018-06" db="EMBL/GenBank/DDBJ databases">
        <title>Bacteria isolated from soil of Wuhan.</title>
        <authorList>
            <person name="Xiang W."/>
            <person name="Huang C."/>
        </authorList>
    </citation>
    <scope>NUCLEOTIDE SEQUENCE [LARGE SCALE GENOMIC DNA]</scope>
    <source>
        <strain evidence="2">xwS4</strain>
    </source>
</reference>
<sequence>MLAQATTTRIEDLGNASLTIANYRQLSAEIEAFREALEYNHPLPQAVEVTRIITDGLGRNIAWLSEAFGSSKRARSVFGQALSPGDESSSKTFDRKELRTEIASKIFESASGAVIGLLGGDGNGKSWIFAQAWMKCDDRPLTIIVVPDDINGTPSLEYCHALLVSKILTQTKEIETLESKEHWLRALKHWHSEPAPDTPNLVLLLDGINQRESINWAQFIDTMSEVLAQLGGTLVFSSRQIFYKDHIRTKLSHRVITIEIPEWTPVELDNLLKDHGTSTSNLNSDVACSLRNPRIFGIAITLFNSKQITEFNELSINRLLFEHIRNGAVESRSVSDTQFKADICAHAESIVQRLNDQQIVDINEFEMNASATTPRTQKIISEKFTIISAGRFFEVTEENPNKYILKDEGLPLALGLALVRTAREAYRKKRSVEDALSTILDPIAALDKTSNVLMGAILAAVLEELPSEITSLLVGSFAMLQNIDRTHYPEFRTLFSINPEAFLMALENSTISNDAVSNLSWLSDAANDLRDNKIFEEALSSSIHRWLNMYSLSPDRMIMIARTPENAVEHGRKRQERKTELEKIVTSLSEPESKLLNTMIRVDHGNYSNLSLLAFQALAGRPLAPFALSLRNWYFANAINGGYRSHHDDFDNLLHFNVADWLITKSKLQESAMVFQHAYTSRTGQWALVSILRVTGDSDDACRANSIAEDLTKDREKFEGWRLVENYCASDPCDPSSEEPDNIEITAHNYCAIDLAKIGAKRSQSTDDHFFEKAQPGLARFRPKAAIETLRALADHALTRDTAEFRLVANMLRSHTVGLKKQTAKLYVEKAGEIAQSVLDTGKDENNEAWVAAQHALSVAFAHLSGEEQLAALLHHPKDKSILFDLAWLLQPVEPSVLDRAINTAIQENNQLSQFRILFFAEYSKSSISAEFKTIVLALINSSDYLVRLSALSLIHAFADHILLKGLVSSGWSAAHLDPVEQKMEILHGAQALSYSLELGFLTIDEFLIRAPFCAYETLPISHGAKTIGLISEYLDSAISRAIAYETPENLPCIEQNVEGRYSPVVISVSESASVAQDFSTHLDRLSETIDAWYQRQKLSRDKADDFEKKITAAGAQIIVKSITASLIEAIDQADKPLVDSWHQLFLNLSDRSLSNVHNIALMIAEAVSRRDPSAGLQLYCRLKNNLSHVRLTYGRTKTDADALSAWRAADSDEIINLCFARLDSMGNDHDLAMEILAAIRANRQKLIREYVIDRRQRAEPAYRARAVMVAGLSPDEEWATSTIEIFKEEKGFLQQAYKAAKYSMDRHQWSRHWASKVRQAESAEDVWRFTILLSKTVDGRYCSSDIMGDTPTQLIERFGVTLEDQIHNRIRKWKSKRKSKLFGMNAPAKSLIVGYRDPG</sequence>
<accession>A0ABD6MWE9</accession>
<organism evidence="1 2">
    <name type="scientific">Pseudomonas hunanensis</name>
    <dbReference type="NCBI Taxonomy" id="1247546"/>
    <lineage>
        <taxon>Bacteria</taxon>
        <taxon>Pseudomonadati</taxon>
        <taxon>Pseudomonadota</taxon>
        <taxon>Gammaproteobacteria</taxon>
        <taxon>Pseudomonadales</taxon>
        <taxon>Pseudomonadaceae</taxon>
        <taxon>Pseudomonas</taxon>
    </lineage>
</organism>